<name>A0A1Q2HTP0_9CORY</name>
<protein>
    <recommendedName>
        <fullName evidence="3">Methylase</fullName>
    </recommendedName>
</protein>
<sequence length="270" mass="30151">MPHHHNLRSQAGAGRPYGVITRGTTGYNRLRRSDRWTRFHPRVISLLRGVSAPLAIDVGYGASHTTTVEWARWLRQVNPATEVVGLEIAPERVLDPRDGVRFELGGFELAGYSPHLVRAFNVLRQYDVAEVADAWEAVTSRLAPRGLFVEGTCDELGRRAAWVLLDANGPQTLTLSWDPHNVAKPSEIAERLPKVLIHRNVPGEPIHALLQDADAAWAGAAGWAPHGPRVRWREAHAELVRQGWPLEPQRRRLRDNSLTVDWEAVAPAVH</sequence>
<gene>
    <name evidence="1" type="ORF">CGLAU_01120</name>
</gene>
<keyword evidence="2" id="KW-1185">Reference proteome</keyword>
<evidence type="ECO:0000313" key="2">
    <source>
        <dbReference type="Proteomes" id="UP000217209"/>
    </source>
</evidence>
<dbReference type="KEGG" id="cgv:CGLAU_01120"/>
<dbReference type="RefSeq" id="WP_095659096.1">
    <property type="nucleotide sequence ID" value="NZ_CP019688.1"/>
</dbReference>
<dbReference type="OrthoDB" id="5498854at2"/>
<dbReference type="EMBL" id="CP019688">
    <property type="protein sequence ID" value="AQQ14217.1"/>
    <property type="molecule type" value="Genomic_DNA"/>
</dbReference>
<proteinExistence type="predicted"/>
<organism evidence="1 2">
    <name type="scientific">Corynebacterium glaucum</name>
    <dbReference type="NCBI Taxonomy" id="187491"/>
    <lineage>
        <taxon>Bacteria</taxon>
        <taxon>Bacillati</taxon>
        <taxon>Actinomycetota</taxon>
        <taxon>Actinomycetes</taxon>
        <taxon>Mycobacteriales</taxon>
        <taxon>Corynebacteriaceae</taxon>
        <taxon>Corynebacterium</taxon>
    </lineage>
</organism>
<accession>A0A1Q2HTP0</accession>
<dbReference type="SUPFAM" id="SSF53335">
    <property type="entry name" value="S-adenosyl-L-methionine-dependent methyltransferases"/>
    <property type="match status" value="1"/>
</dbReference>
<evidence type="ECO:0000313" key="1">
    <source>
        <dbReference type="EMBL" id="AQQ14217.1"/>
    </source>
</evidence>
<dbReference type="InterPro" id="IPR029063">
    <property type="entry name" value="SAM-dependent_MTases_sf"/>
</dbReference>
<reference evidence="1 2" key="1">
    <citation type="submission" date="2016-12" db="EMBL/GenBank/DDBJ databases">
        <authorList>
            <person name="Song W.-J."/>
            <person name="Kurnit D.M."/>
        </authorList>
    </citation>
    <scope>NUCLEOTIDE SEQUENCE [LARGE SCALE GENOMIC DNA]</scope>
    <source>
        <strain evidence="1 2">DSM 30827</strain>
    </source>
</reference>
<dbReference type="Proteomes" id="UP000217209">
    <property type="component" value="Chromosome"/>
</dbReference>
<evidence type="ECO:0008006" key="3">
    <source>
        <dbReference type="Google" id="ProtNLM"/>
    </source>
</evidence>
<dbReference type="AlphaFoldDB" id="A0A1Q2HTP0"/>